<name>A0ABD5QYE2_9EURY</name>
<feature type="compositionally biased region" description="Acidic residues" evidence="4">
    <location>
        <begin position="42"/>
        <end position="68"/>
    </location>
</feature>
<evidence type="ECO:0000256" key="1">
    <source>
        <dbReference type="ARBA" id="ARBA00005695"/>
    </source>
</evidence>
<evidence type="ECO:0000259" key="5">
    <source>
        <dbReference type="Pfam" id="PF00496"/>
    </source>
</evidence>
<gene>
    <name evidence="6" type="ORF">ACFPM1_02755</name>
</gene>
<feature type="compositionally biased region" description="Gly residues" evidence="4">
    <location>
        <begin position="31"/>
        <end position="41"/>
    </location>
</feature>
<evidence type="ECO:0000256" key="3">
    <source>
        <dbReference type="ARBA" id="ARBA00022729"/>
    </source>
</evidence>
<evidence type="ECO:0000313" key="7">
    <source>
        <dbReference type="Proteomes" id="UP001596118"/>
    </source>
</evidence>
<dbReference type="InterPro" id="IPR039424">
    <property type="entry name" value="SBP_5"/>
</dbReference>
<dbReference type="InterPro" id="IPR000914">
    <property type="entry name" value="SBP_5_dom"/>
</dbReference>
<evidence type="ECO:0000313" key="6">
    <source>
        <dbReference type="EMBL" id="MFC5277694.1"/>
    </source>
</evidence>
<organism evidence="6 7">
    <name type="scientific">Halorubrum rubrum</name>
    <dbReference type="NCBI Taxonomy" id="1126240"/>
    <lineage>
        <taxon>Archaea</taxon>
        <taxon>Methanobacteriati</taxon>
        <taxon>Methanobacteriota</taxon>
        <taxon>Stenosarchaea group</taxon>
        <taxon>Halobacteria</taxon>
        <taxon>Halobacteriales</taxon>
        <taxon>Haloferacaceae</taxon>
        <taxon>Halorubrum</taxon>
    </lineage>
</organism>
<dbReference type="SUPFAM" id="SSF53850">
    <property type="entry name" value="Periplasmic binding protein-like II"/>
    <property type="match status" value="2"/>
</dbReference>
<feature type="region of interest" description="Disordered" evidence="4">
    <location>
        <begin position="23"/>
        <end position="87"/>
    </location>
</feature>
<evidence type="ECO:0000256" key="4">
    <source>
        <dbReference type="SAM" id="MobiDB-lite"/>
    </source>
</evidence>
<dbReference type="InterPro" id="IPR006311">
    <property type="entry name" value="TAT_signal"/>
</dbReference>
<proteinExistence type="inferred from homology"/>
<comment type="caution">
    <text evidence="6">The sequence shown here is derived from an EMBL/GenBank/DDBJ whole genome shotgun (WGS) entry which is preliminary data.</text>
</comment>
<evidence type="ECO:0000256" key="2">
    <source>
        <dbReference type="ARBA" id="ARBA00022448"/>
    </source>
</evidence>
<protein>
    <submittedName>
        <fullName evidence="6">ABC transporter substrate-binding protein</fullName>
    </submittedName>
</protein>
<accession>A0ABD5QYE2</accession>
<dbReference type="RefSeq" id="WP_256410646.1">
    <property type="nucleotide sequence ID" value="NZ_JANHDM010000002.1"/>
</dbReference>
<keyword evidence="3" id="KW-0732">Signal</keyword>
<keyword evidence="2" id="KW-0813">Transport</keyword>
<comment type="similarity">
    <text evidence="1">Belongs to the bacterial solute-binding protein 5 family.</text>
</comment>
<dbReference type="Gene3D" id="3.40.190.10">
    <property type="entry name" value="Periplasmic binding protein-like II"/>
    <property type="match status" value="1"/>
</dbReference>
<dbReference type="PANTHER" id="PTHR30290">
    <property type="entry name" value="PERIPLASMIC BINDING COMPONENT OF ABC TRANSPORTER"/>
    <property type="match status" value="1"/>
</dbReference>
<dbReference type="CDD" id="cd00995">
    <property type="entry name" value="PBP2_NikA_DppA_OppA_like"/>
    <property type="match status" value="1"/>
</dbReference>
<feature type="compositionally biased region" description="Polar residues" evidence="4">
    <location>
        <begin position="75"/>
        <end position="87"/>
    </location>
</feature>
<dbReference type="PROSITE" id="PS51257">
    <property type="entry name" value="PROKAR_LIPOPROTEIN"/>
    <property type="match status" value="1"/>
</dbReference>
<dbReference type="PROSITE" id="PS51318">
    <property type="entry name" value="TAT"/>
    <property type="match status" value="1"/>
</dbReference>
<keyword evidence="7" id="KW-1185">Reference proteome</keyword>
<dbReference type="Pfam" id="PF00496">
    <property type="entry name" value="SBP_bac_5"/>
    <property type="match status" value="1"/>
</dbReference>
<dbReference type="Gene3D" id="3.10.105.10">
    <property type="entry name" value="Dipeptide-binding Protein, Domain 3"/>
    <property type="match status" value="2"/>
</dbReference>
<dbReference type="AlphaFoldDB" id="A0ABD5QYE2"/>
<dbReference type="EMBL" id="JBHSKY010000002">
    <property type="protein sequence ID" value="MFC5277694.1"/>
    <property type="molecule type" value="Genomic_DNA"/>
</dbReference>
<reference evidence="6 7" key="1">
    <citation type="journal article" date="2019" name="Int. J. Syst. Evol. Microbiol.">
        <title>The Global Catalogue of Microorganisms (GCM) 10K type strain sequencing project: providing services to taxonomists for standard genome sequencing and annotation.</title>
        <authorList>
            <consortium name="The Broad Institute Genomics Platform"/>
            <consortium name="The Broad Institute Genome Sequencing Center for Infectious Disease"/>
            <person name="Wu L."/>
            <person name="Ma J."/>
        </authorList>
    </citation>
    <scope>NUCLEOTIDE SEQUENCE [LARGE SCALE GENOMIC DNA]</scope>
    <source>
        <strain evidence="6 7">CGMCC 1.12124</strain>
    </source>
</reference>
<sequence>MVRSDADMKRRDFLKATGAGGTVGITALAGCSGGGGGGGDDGSGDDGSGDDGSGDDGSGDDGSGDDGSENGGGSNLPTYTYVNNAQSYNPPRHDAINLIASQFDDELGLDIEVDVLEWGTLFSRVSEEYDYSFSTWHTFFVSEPVTELNNLLNSGNTDPGQGNYAGYVNEDLDELMSSYLAEPDADTRIDQCHEIQQTVMDDVPMMPVTHMPQTAIYNNNQVSNWESDLANGFNSYWTMINLEMEGDEDTLKGYWPETLSTMNVLGHNDESKHVYQFNMLYDFLVQYNGDAEPDPEVSLATDWERVDETTMEYTIRTDHSWHDGEDVTAEDVAFSYNYIVDNEVPLYSTQAGYIEGAEVVDDETVRINMSEPLGPFNLSVANLIPIIPEHKWADRDNPSEASIEEPVGSGPMMFDYWEQGSEFGMTKFDEHFAPVDFDRRFWRVIPEASTVWENLIDGDLNYEPFGRIDRQLNENQDNENIGTQFNPAATFWHFTPNERQEGLDDPQMRKALVEAIPRTPIVDQILFGFPEPGFNVVSEAFGPLHTEDVTEYEESIDAARSRLEEAGYSWNDEGAIQAPE</sequence>
<dbReference type="PANTHER" id="PTHR30290:SF9">
    <property type="entry name" value="OLIGOPEPTIDE-BINDING PROTEIN APPA"/>
    <property type="match status" value="1"/>
</dbReference>
<feature type="domain" description="Solute-binding protein family 5" evidence="5">
    <location>
        <begin position="298"/>
        <end position="574"/>
    </location>
</feature>
<dbReference type="Proteomes" id="UP001596118">
    <property type="component" value="Unassembled WGS sequence"/>
</dbReference>